<proteinExistence type="inferred from homology"/>
<evidence type="ECO:0000256" key="4">
    <source>
        <dbReference type="ARBA" id="ARBA00004496"/>
    </source>
</evidence>
<sequence length="361" mass="40337">METLTISTASKTYPLYIGDRIRFEIQSFLNDLNGNFSSILIITDSNVEPLFLNDIQTSLTDFENIYSYVVPGGEGAKSFSVFYDLLTYALEKKLDRKSLVIALGGGVIGDLAGFVAATYMRGIPFIQMPTTLLAHDSSVGGKVAINHPLGKNMIGAFYQPEAVIYDTDMLLTLPEEQWRSGFAEVIKHALIWDADFYNWLHSEIHTLADLRAEKLQYALAKGISVKAQVVAQDEKESGIRAYLNFGHTLAHAIEAGLGYGKMSHGDAVAIGMLFAIRVSEEYYGINLNLPKFKEWFKQYNFPQIPKELGADLLLQLMKKDKKAQNGSLRMVLMKTIGEVETVKVNDEFILNTLIKELEEVQ</sequence>
<keyword evidence="9 18" id="KW-0963">Cytoplasm</keyword>
<comment type="similarity">
    <text evidence="6 18">Belongs to the sugar phosphate cyclases superfamily. Dehydroquinate synthase family.</text>
</comment>
<evidence type="ECO:0000256" key="14">
    <source>
        <dbReference type="ARBA" id="ARBA00023027"/>
    </source>
</evidence>
<dbReference type="PIRSF" id="PIRSF001455">
    <property type="entry name" value="DHQ_synth"/>
    <property type="match status" value="1"/>
</dbReference>
<evidence type="ECO:0000256" key="11">
    <source>
        <dbReference type="ARBA" id="ARBA00022723"/>
    </source>
</evidence>
<dbReference type="Pfam" id="PF24621">
    <property type="entry name" value="DHQS_C"/>
    <property type="match status" value="1"/>
</dbReference>
<comment type="cofactor">
    <cofactor evidence="18">
        <name>Co(2+)</name>
        <dbReference type="ChEBI" id="CHEBI:48828"/>
    </cofactor>
    <cofactor evidence="18">
        <name>Zn(2+)</name>
        <dbReference type="ChEBI" id="CHEBI:29105"/>
    </cofactor>
    <text evidence="18">Binds 1 divalent metal cation per subunit. Can use either Co(2+) or Zn(2+).</text>
</comment>
<dbReference type="Proteomes" id="UP000027936">
    <property type="component" value="Unassembled WGS sequence"/>
</dbReference>
<feature type="binding site" evidence="18">
    <location>
        <position position="184"/>
    </location>
    <ligand>
        <name>Zn(2+)</name>
        <dbReference type="ChEBI" id="CHEBI:29105"/>
    </ligand>
</feature>
<evidence type="ECO:0000256" key="1">
    <source>
        <dbReference type="ARBA" id="ARBA00001393"/>
    </source>
</evidence>
<keyword evidence="19" id="KW-0472">Membrane</keyword>
<keyword evidence="17 18" id="KW-0170">Cobalt</keyword>
<evidence type="ECO:0000256" key="16">
    <source>
        <dbReference type="ARBA" id="ARBA00023239"/>
    </source>
</evidence>
<dbReference type="GO" id="GO:0009073">
    <property type="term" value="P:aromatic amino acid family biosynthetic process"/>
    <property type="evidence" value="ECO:0007669"/>
    <property type="project" value="UniProtKB-KW"/>
</dbReference>
<keyword evidence="12 18" id="KW-0547">Nucleotide-binding</keyword>
<dbReference type="CDD" id="cd08195">
    <property type="entry name" value="DHQS"/>
    <property type="match status" value="1"/>
</dbReference>
<feature type="binding site" evidence="18">
    <location>
        <position position="151"/>
    </location>
    <ligand>
        <name>NAD(+)</name>
        <dbReference type="ChEBI" id="CHEBI:57540"/>
    </ligand>
</feature>
<keyword evidence="16 18" id="KW-0456">Lyase</keyword>
<evidence type="ECO:0000256" key="10">
    <source>
        <dbReference type="ARBA" id="ARBA00022605"/>
    </source>
</evidence>
<keyword evidence="19" id="KW-0812">Transmembrane</keyword>
<feature type="transmembrane region" description="Helical" evidence="19">
    <location>
        <begin position="99"/>
        <end position="120"/>
    </location>
</feature>
<feature type="binding site" evidence="18">
    <location>
        <position position="247"/>
    </location>
    <ligand>
        <name>Zn(2+)</name>
        <dbReference type="ChEBI" id="CHEBI:29105"/>
    </ligand>
</feature>
<evidence type="ECO:0000256" key="19">
    <source>
        <dbReference type="SAM" id="Phobius"/>
    </source>
</evidence>
<accession>A0A072NSW3</accession>
<dbReference type="EMBL" id="JJRY01000001">
    <property type="protein sequence ID" value="KEF40541.1"/>
    <property type="molecule type" value="Genomic_DNA"/>
</dbReference>
<comment type="pathway">
    <text evidence="5 18">Metabolic intermediate biosynthesis; chorismate biosynthesis; chorismate from D-erythrose 4-phosphate and phosphoenolpyruvate: step 2/7.</text>
</comment>
<feature type="binding site" evidence="18">
    <location>
        <begin position="106"/>
        <end position="110"/>
    </location>
    <ligand>
        <name>NAD(+)</name>
        <dbReference type="ChEBI" id="CHEBI:57540"/>
    </ligand>
</feature>
<evidence type="ECO:0000256" key="2">
    <source>
        <dbReference type="ARBA" id="ARBA00001911"/>
    </source>
</evidence>
<dbReference type="FunFam" id="3.40.50.1970:FF:000007">
    <property type="entry name" value="Pentafunctional AROM polypeptide"/>
    <property type="match status" value="1"/>
</dbReference>
<dbReference type="GO" id="GO:0009423">
    <property type="term" value="P:chorismate biosynthetic process"/>
    <property type="evidence" value="ECO:0007669"/>
    <property type="project" value="UniProtKB-UniRule"/>
</dbReference>
<dbReference type="Pfam" id="PF01761">
    <property type="entry name" value="DHQ_synthase"/>
    <property type="match status" value="1"/>
</dbReference>
<comment type="cofactor">
    <cofactor evidence="3">
        <name>Zn(2+)</name>
        <dbReference type="ChEBI" id="CHEBI:29105"/>
    </cofactor>
</comment>
<dbReference type="AlphaFoldDB" id="A0A072NSW3"/>
<dbReference type="InterPro" id="IPR030960">
    <property type="entry name" value="DHQS/DOIS_N"/>
</dbReference>
<dbReference type="EC" id="4.2.3.4" evidence="7 18"/>
<evidence type="ECO:0000259" key="21">
    <source>
        <dbReference type="Pfam" id="PF24621"/>
    </source>
</evidence>
<dbReference type="UniPathway" id="UPA00053">
    <property type="reaction ID" value="UER00085"/>
</dbReference>
<dbReference type="HAMAP" id="MF_00110">
    <property type="entry name" value="DHQ_synthase"/>
    <property type="match status" value="1"/>
</dbReference>
<comment type="caution">
    <text evidence="18">Lacks conserved residue(s) required for the propagation of feature annotation.</text>
</comment>
<dbReference type="InterPro" id="IPR030963">
    <property type="entry name" value="DHQ_synth_fam"/>
</dbReference>
<dbReference type="GO" id="GO:0000166">
    <property type="term" value="F:nucleotide binding"/>
    <property type="evidence" value="ECO:0007669"/>
    <property type="project" value="UniProtKB-KW"/>
</dbReference>
<name>A0A072NSW3_SCHAZ</name>
<keyword evidence="14 18" id="KW-0520">NAD</keyword>
<dbReference type="PANTHER" id="PTHR43622">
    <property type="entry name" value="3-DEHYDROQUINATE SYNTHASE"/>
    <property type="match status" value="1"/>
</dbReference>
<evidence type="ECO:0000256" key="3">
    <source>
        <dbReference type="ARBA" id="ARBA00001947"/>
    </source>
</evidence>
<feature type="binding site" evidence="18">
    <location>
        <begin position="130"/>
        <end position="131"/>
    </location>
    <ligand>
        <name>NAD(+)</name>
        <dbReference type="ChEBI" id="CHEBI:57540"/>
    </ligand>
</feature>
<dbReference type="GO" id="GO:0046872">
    <property type="term" value="F:metal ion binding"/>
    <property type="evidence" value="ECO:0007669"/>
    <property type="project" value="UniProtKB-KW"/>
</dbReference>
<dbReference type="PATRIC" id="fig|1348973.3.peg.552"/>
<dbReference type="RefSeq" id="WP_035193000.1">
    <property type="nucleotide sequence ID" value="NZ_JJRY01000001.1"/>
</dbReference>
<feature type="binding site" evidence="18">
    <location>
        <position position="142"/>
    </location>
    <ligand>
        <name>NAD(+)</name>
        <dbReference type="ChEBI" id="CHEBI:57540"/>
    </ligand>
</feature>
<keyword evidence="19" id="KW-1133">Transmembrane helix</keyword>
<keyword evidence="11 18" id="KW-0479">Metal-binding</keyword>
<evidence type="ECO:0000313" key="23">
    <source>
        <dbReference type="Proteomes" id="UP000027936"/>
    </source>
</evidence>
<evidence type="ECO:0000256" key="7">
    <source>
        <dbReference type="ARBA" id="ARBA00013031"/>
    </source>
</evidence>
<evidence type="ECO:0000256" key="18">
    <source>
        <dbReference type="HAMAP-Rule" id="MF_00110"/>
    </source>
</evidence>
<organism evidence="22 23">
    <name type="scientific">Schinkia azotoformans MEV2011</name>
    <dbReference type="NCBI Taxonomy" id="1348973"/>
    <lineage>
        <taxon>Bacteria</taxon>
        <taxon>Bacillati</taxon>
        <taxon>Bacillota</taxon>
        <taxon>Bacilli</taxon>
        <taxon>Bacillales</taxon>
        <taxon>Bacillaceae</taxon>
        <taxon>Calidifontibacillus/Schinkia group</taxon>
        <taxon>Schinkia</taxon>
    </lineage>
</organism>
<dbReference type="GO" id="GO:0005737">
    <property type="term" value="C:cytoplasm"/>
    <property type="evidence" value="ECO:0007669"/>
    <property type="project" value="UniProtKB-SubCell"/>
</dbReference>
<evidence type="ECO:0000256" key="9">
    <source>
        <dbReference type="ARBA" id="ARBA00022490"/>
    </source>
</evidence>
<protein>
    <recommendedName>
        <fullName evidence="8 18">3-dehydroquinate synthase</fullName>
        <shortName evidence="18">DHQS</shortName>
        <ecNumber evidence="7 18">4.2.3.4</ecNumber>
    </recommendedName>
</protein>
<evidence type="ECO:0000313" key="22">
    <source>
        <dbReference type="EMBL" id="KEF40541.1"/>
    </source>
</evidence>
<dbReference type="SUPFAM" id="SSF56796">
    <property type="entry name" value="Dehydroquinate synthase-like"/>
    <property type="match status" value="1"/>
</dbReference>
<dbReference type="Gene3D" id="1.20.1090.10">
    <property type="entry name" value="Dehydroquinate synthase-like - alpha domain"/>
    <property type="match status" value="1"/>
</dbReference>
<comment type="cofactor">
    <cofactor evidence="2 18">
        <name>NAD(+)</name>
        <dbReference type="ChEBI" id="CHEBI:57540"/>
    </cofactor>
</comment>
<evidence type="ECO:0000256" key="15">
    <source>
        <dbReference type="ARBA" id="ARBA00023141"/>
    </source>
</evidence>
<dbReference type="OrthoDB" id="9806583at2"/>
<feature type="binding site" evidence="18">
    <location>
        <position position="264"/>
    </location>
    <ligand>
        <name>Zn(2+)</name>
        <dbReference type="ChEBI" id="CHEBI:29105"/>
    </ligand>
</feature>
<gene>
    <name evidence="18" type="primary">aroB</name>
    <name evidence="22" type="ORF">M670_00568</name>
</gene>
<evidence type="ECO:0000256" key="12">
    <source>
        <dbReference type="ARBA" id="ARBA00022741"/>
    </source>
</evidence>
<evidence type="ECO:0000256" key="8">
    <source>
        <dbReference type="ARBA" id="ARBA00017684"/>
    </source>
</evidence>
<comment type="subcellular location">
    <subcellularLocation>
        <location evidence="4 18">Cytoplasm</location>
    </subcellularLocation>
</comment>
<evidence type="ECO:0000259" key="20">
    <source>
        <dbReference type="Pfam" id="PF01761"/>
    </source>
</evidence>
<evidence type="ECO:0000256" key="17">
    <source>
        <dbReference type="ARBA" id="ARBA00023285"/>
    </source>
</evidence>
<dbReference type="Gene3D" id="3.40.50.1970">
    <property type="match status" value="1"/>
</dbReference>
<dbReference type="GO" id="GO:0008652">
    <property type="term" value="P:amino acid biosynthetic process"/>
    <property type="evidence" value="ECO:0007669"/>
    <property type="project" value="UniProtKB-KW"/>
</dbReference>
<feature type="domain" description="3-dehydroquinate synthase C-terminal" evidence="21">
    <location>
        <begin position="181"/>
        <end position="323"/>
    </location>
</feature>
<evidence type="ECO:0000256" key="6">
    <source>
        <dbReference type="ARBA" id="ARBA00005412"/>
    </source>
</evidence>
<dbReference type="InterPro" id="IPR056179">
    <property type="entry name" value="DHQS_C"/>
</dbReference>
<feature type="domain" description="3-dehydroquinate synthase N-terminal" evidence="20">
    <location>
        <begin position="68"/>
        <end position="179"/>
    </location>
</feature>
<keyword evidence="13 18" id="KW-0862">Zinc</keyword>
<dbReference type="InterPro" id="IPR050071">
    <property type="entry name" value="Dehydroquinate_synthase"/>
</dbReference>
<dbReference type="NCBIfam" id="TIGR01357">
    <property type="entry name" value="aroB"/>
    <property type="match status" value="1"/>
</dbReference>
<comment type="catalytic activity">
    <reaction evidence="1 18">
        <text>7-phospho-2-dehydro-3-deoxy-D-arabino-heptonate = 3-dehydroquinate + phosphate</text>
        <dbReference type="Rhea" id="RHEA:21968"/>
        <dbReference type="ChEBI" id="CHEBI:32364"/>
        <dbReference type="ChEBI" id="CHEBI:43474"/>
        <dbReference type="ChEBI" id="CHEBI:58394"/>
        <dbReference type="EC" id="4.2.3.4"/>
    </reaction>
</comment>
<keyword evidence="15 18" id="KW-0057">Aromatic amino acid biosynthesis</keyword>
<comment type="caution">
    <text evidence="22">The sequence shown here is derived from an EMBL/GenBank/DDBJ whole genome shotgun (WGS) entry which is preliminary data.</text>
</comment>
<keyword evidence="10 18" id="KW-0028">Amino-acid biosynthesis</keyword>
<evidence type="ECO:0000256" key="13">
    <source>
        <dbReference type="ARBA" id="ARBA00022833"/>
    </source>
</evidence>
<evidence type="ECO:0000256" key="5">
    <source>
        <dbReference type="ARBA" id="ARBA00004661"/>
    </source>
</evidence>
<dbReference type="PANTHER" id="PTHR43622:SF7">
    <property type="entry name" value="3-DEHYDROQUINATE SYNTHASE, CHLOROPLASTIC"/>
    <property type="match status" value="1"/>
</dbReference>
<dbReference type="GO" id="GO:0003856">
    <property type="term" value="F:3-dehydroquinate synthase activity"/>
    <property type="evidence" value="ECO:0007669"/>
    <property type="project" value="UniProtKB-UniRule"/>
</dbReference>
<dbReference type="InterPro" id="IPR016037">
    <property type="entry name" value="DHQ_synth_AroB"/>
</dbReference>
<reference evidence="22 23" key="1">
    <citation type="submission" date="2014-04" db="EMBL/GenBank/DDBJ databases">
        <title>Draft genome sequence of Bacillus azotoformans MEV2011, a (co-) denitrifying strain unable to grow in the presence of oxygen.</title>
        <authorList>
            <person name="Nielsen M."/>
            <person name="Schreiber L."/>
            <person name="Finster K."/>
            <person name="Schramm A."/>
        </authorList>
    </citation>
    <scope>NUCLEOTIDE SEQUENCE [LARGE SCALE GENOMIC DNA]</scope>
    <source>
        <strain evidence="22 23">MEV2011</strain>
    </source>
</reference>
<comment type="function">
    <text evidence="18">Catalyzes the conversion of 3-deoxy-D-arabino-heptulosonate 7-phosphate (DAHP) to dehydroquinate (DHQ).</text>
</comment>